<dbReference type="AlphaFoldDB" id="A0A1E5R3N6"/>
<dbReference type="Proteomes" id="UP000095605">
    <property type="component" value="Unassembled WGS sequence"/>
</dbReference>
<sequence length="93" mass="10552">MSTLDISPVETHPVDPNQGNIYEILQETTQEDPTHLKEDTSDESEDEDAERKKELEKSLADLSKLVKIFFIPFVAGLVGRKLSVIICRYFKGN</sequence>
<comment type="caution">
    <text evidence="3">The sequence shown here is derived from an EMBL/GenBank/DDBJ whole genome shotgun (WGS) entry which is preliminary data.</text>
</comment>
<evidence type="ECO:0000256" key="2">
    <source>
        <dbReference type="SAM" id="Phobius"/>
    </source>
</evidence>
<keyword evidence="4" id="KW-1185">Reference proteome</keyword>
<proteinExistence type="predicted"/>
<evidence type="ECO:0000313" key="4">
    <source>
        <dbReference type="Proteomes" id="UP000095605"/>
    </source>
</evidence>
<feature type="region of interest" description="Disordered" evidence="1">
    <location>
        <begin position="28"/>
        <end position="52"/>
    </location>
</feature>
<keyword evidence="2" id="KW-1133">Transmembrane helix</keyword>
<feature type="transmembrane region" description="Helical" evidence="2">
    <location>
        <begin position="68"/>
        <end position="90"/>
    </location>
</feature>
<evidence type="ECO:0000256" key="1">
    <source>
        <dbReference type="SAM" id="MobiDB-lite"/>
    </source>
</evidence>
<keyword evidence="2" id="KW-0472">Membrane</keyword>
<dbReference type="EMBL" id="LPNL01000009">
    <property type="protein sequence ID" value="OEJ81498.1"/>
    <property type="molecule type" value="Genomic_DNA"/>
</dbReference>
<accession>A0A1E5R3N6</accession>
<evidence type="ECO:0000313" key="3">
    <source>
        <dbReference type="EMBL" id="OEJ81498.1"/>
    </source>
</evidence>
<organism evidence="3 4">
    <name type="scientific">Hanseniaspora opuntiae</name>
    <dbReference type="NCBI Taxonomy" id="211096"/>
    <lineage>
        <taxon>Eukaryota</taxon>
        <taxon>Fungi</taxon>
        <taxon>Dikarya</taxon>
        <taxon>Ascomycota</taxon>
        <taxon>Saccharomycotina</taxon>
        <taxon>Saccharomycetes</taxon>
        <taxon>Saccharomycodales</taxon>
        <taxon>Saccharomycodaceae</taxon>
        <taxon>Hanseniaspora</taxon>
    </lineage>
</organism>
<gene>
    <name evidence="3" type="ORF">AWRI3578_g3717</name>
</gene>
<name>A0A1E5R3N6_9ASCO</name>
<reference evidence="4" key="1">
    <citation type="journal article" date="2016" name="Genome Announc.">
        <title>Genome sequences of three species of Hanseniaspora isolated from spontaneous wine fermentations.</title>
        <authorList>
            <person name="Sternes P.R."/>
            <person name="Lee D."/>
            <person name="Kutyna D.R."/>
            <person name="Borneman A.R."/>
        </authorList>
    </citation>
    <scope>NUCLEOTIDE SEQUENCE [LARGE SCALE GENOMIC DNA]</scope>
    <source>
        <strain evidence="4">AWRI3578</strain>
    </source>
</reference>
<protein>
    <submittedName>
        <fullName evidence="3">Uncharacterized protein</fullName>
    </submittedName>
</protein>
<keyword evidence="2" id="KW-0812">Transmembrane</keyword>
<dbReference type="OrthoDB" id="3973002at2759"/>